<dbReference type="InterPro" id="IPR002347">
    <property type="entry name" value="SDR_fam"/>
</dbReference>
<dbReference type="PANTHER" id="PTHR42760:SF124">
    <property type="entry name" value="SHORT-CHAIN DEHYDROGENASE_REDUCTASE"/>
    <property type="match status" value="1"/>
</dbReference>
<keyword evidence="4" id="KW-1185">Reference proteome</keyword>
<dbReference type="EMBL" id="MU839024">
    <property type="protein sequence ID" value="KAK1763892.1"/>
    <property type="molecule type" value="Genomic_DNA"/>
</dbReference>
<dbReference type="AlphaFoldDB" id="A0AAJ0BTV7"/>
<sequence length="278" mass="29234">MTTKSAATTVGGLLSGRISIITGASSGLGRATALAFTRQGATVVCADRTPSPPSSAMQPTDELIRMEGGRSIFAHTDVSDAQSVRRLVRAAAEEFGRVDIMVNNAGIAPEASDAHPVWETTEQVFDSTWGVNVRGVFLGCKYAGEQMLGQPRIAERQRNGTIINLASVLGVLGKPGTVAYATAKGAVIAMTRTVAMDYAPHGIHCNSILPGFTRTPMISTMTDDSGIEKHVAECHPMRRLGEPQEIADAAVFLASDLSNGITGLNMSVDGGLHSQLRV</sequence>
<dbReference type="PRINTS" id="PR00080">
    <property type="entry name" value="SDRFAMILY"/>
</dbReference>
<name>A0AAJ0BTV7_9PEZI</name>
<evidence type="ECO:0000256" key="1">
    <source>
        <dbReference type="ARBA" id="ARBA00006484"/>
    </source>
</evidence>
<dbReference type="PRINTS" id="PR00081">
    <property type="entry name" value="GDHRDH"/>
</dbReference>
<evidence type="ECO:0000313" key="4">
    <source>
        <dbReference type="Proteomes" id="UP001244011"/>
    </source>
</evidence>
<dbReference type="FunFam" id="3.40.50.720:FF:000084">
    <property type="entry name" value="Short-chain dehydrogenase reductase"/>
    <property type="match status" value="1"/>
</dbReference>
<organism evidence="3 4">
    <name type="scientific">Phialemonium atrogriseum</name>
    <dbReference type="NCBI Taxonomy" id="1093897"/>
    <lineage>
        <taxon>Eukaryota</taxon>
        <taxon>Fungi</taxon>
        <taxon>Dikarya</taxon>
        <taxon>Ascomycota</taxon>
        <taxon>Pezizomycotina</taxon>
        <taxon>Sordariomycetes</taxon>
        <taxon>Sordariomycetidae</taxon>
        <taxon>Cephalothecales</taxon>
        <taxon>Cephalothecaceae</taxon>
        <taxon>Phialemonium</taxon>
    </lineage>
</organism>
<proteinExistence type="inferred from homology"/>
<dbReference type="GeneID" id="85308084"/>
<dbReference type="SUPFAM" id="SSF51735">
    <property type="entry name" value="NAD(P)-binding Rossmann-fold domains"/>
    <property type="match status" value="1"/>
</dbReference>
<dbReference type="GO" id="GO:0016616">
    <property type="term" value="F:oxidoreductase activity, acting on the CH-OH group of donors, NAD or NADP as acceptor"/>
    <property type="evidence" value="ECO:0007669"/>
    <property type="project" value="TreeGrafter"/>
</dbReference>
<accession>A0AAJ0BTV7</accession>
<evidence type="ECO:0000256" key="2">
    <source>
        <dbReference type="ARBA" id="ARBA00022857"/>
    </source>
</evidence>
<dbReference type="RefSeq" id="XP_060280105.1">
    <property type="nucleotide sequence ID" value="XM_060424897.1"/>
</dbReference>
<reference evidence="3" key="1">
    <citation type="submission" date="2023-06" db="EMBL/GenBank/DDBJ databases">
        <title>Genome-scale phylogeny and comparative genomics of the fungal order Sordariales.</title>
        <authorList>
            <consortium name="Lawrence Berkeley National Laboratory"/>
            <person name="Hensen N."/>
            <person name="Bonometti L."/>
            <person name="Westerberg I."/>
            <person name="Brannstrom I.O."/>
            <person name="Guillou S."/>
            <person name="Cros-Aarteil S."/>
            <person name="Calhoun S."/>
            <person name="Haridas S."/>
            <person name="Kuo A."/>
            <person name="Mondo S."/>
            <person name="Pangilinan J."/>
            <person name="Riley R."/>
            <person name="Labutti K."/>
            <person name="Andreopoulos B."/>
            <person name="Lipzen A."/>
            <person name="Chen C."/>
            <person name="Yanf M."/>
            <person name="Daum C."/>
            <person name="Ng V."/>
            <person name="Clum A."/>
            <person name="Steindorff A."/>
            <person name="Ohm R."/>
            <person name="Martin F."/>
            <person name="Silar P."/>
            <person name="Natvig D."/>
            <person name="Lalanne C."/>
            <person name="Gautier V."/>
            <person name="Ament-Velasquez S.L."/>
            <person name="Kruys A."/>
            <person name="Hutchinson M.I."/>
            <person name="Powell A.J."/>
            <person name="Barry K."/>
            <person name="Miller A.N."/>
            <person name="Grigoriev I.V."/>
            <person name="Debuchy R."/>
            <person name="Gladieux P."/>
            <person name="Thoren M.H."/>
            <person name="Johannesson H."/>
        </authorList>
    </citation>
    <scope>NUCLEOTIDE SEQUENCE</scope>
    <source>
        <strain evidence="3">8032-3</strain>
    </source>
</reference>
<dbReference type="CDD" id="cd05233">
    <property type="entry name" value="SDR_c"/>
    <property type="match status" value="1"/>
</dbReference>
<dbReference type="Gene3D" id="3.40.50.720">
    <property type="entry name" value="NAD(P)-binding Rossmann-like Domain"/>
    <property type="match status" value="1"/>
</dbReference>
<evidence type="ECO:0000313" key="3">
    <source>
        <dbReference type="EMBL" id="KAK1763892.1"/>
    </source>
</evidence>
<keyword evidence="2" id="KW-0521">NADP</keyword>
<dbReference type="Pfam" id="PF13561">
    <property type="entry name" value="adh_short_C2"/>
    <property type="match status" value="1"/>
</dbReference>
<dbReference type="InterPro" id="IPR020904">
    <property type="entry name" value="Sc_DH/Rdtase_CS"/>
</dbReference>
<comment type="caution">
    <text evidence="3">The sequence shown here is derived from an EMBL/GenBank/DDBJ whole genome shotgun (WGS) entry which is preliminary data.</text>
</comment>
<dbReference type="PANTHER" id="PTHR42760">
    <property type="entry name" value="SHORT-CHAIN DEHYDROGENASES/REDUCTASES FAMILY MEMBER"/>
    <property type="match status" value="1"/>
</dbReference>
<dbReference type="InterPro" id="IPR036291">
    <property type="entry name" value="NAD(P)-bd_dom_sf"/>
</dbReference>
<protein>
    <submittedName>
        <fullName evidence="3">NAD(P)-binding protein</fullName>
    </submittedName>
</protein>
<dbReference type="PROSITE" id="PS00061">
    <property type="entry name" value="ADH_SHORT"/>
    <property type="match status" value="1"/>
</dbReference>
<dbReference type="Proteomes" id="UP001244011">
    <property type="component" value="Unassembled WGS sequence"/>
</dbReference>
<comment type="similarity">
    <text evidence="1">Belongs to the short-chain dehydrogenases/reductases (SDR) family.</text>
</comment>
<gene>
    <name evidence="3" type="ORF">QBC33DRAFT_458719</name>
</gene>
<dbReference type="NCBIfam" id="NF005559">
    <property type="entry name" value="PRK07231.1"/>
    <property type="match status" value="1"/>
</dbReference>